<name>A0ABS6V4V1_9SPHN</name>
<sequence length="182" mass="18589">MRLAFASIPVLLLAACEDPPVEPVEAPTAPAEAVEAAPEAPLPGVEAFLREQLGDDLSDMPFRVVSGTADLDGDGSDEVLAYPMGPMTCGSGGCTLYVLSPAGTSYRILDEISVSRLPIYKLPAGADGWAELGITVGGGGMEGGVMAVPHDSAGYAGNPTVPPAYEIDPGDAQIIIDEPPLP</sequence>
<proteinExistence type="predicted"/>
<dbReference type="RefSeq" id="WP_218632560.1">
    <property type="nucleotide sequence ID" value="NZ_JAHVAH010000001.1"/>
</dbReference>
<dbReference type="EMBL" id="JAHVAH010000001">
    <property type="protein sequence ID" value="MBW0144580.1"/>
    <property type="molecule type" value="Genomic_DNA"/>
</dbReference>
<organism evidence="1 2">
    <name type="scientific">Sphingomicrobium clamense</name>
    <dbReference type="NCBI Taxonomy" id="2851013"/>
    <lineage>
        <taxon>Bacteria</taxon>
        <taxon>Pseudomonadati</taxon>
        <taxon>Pseudomonadota</taxon>
        <taxon>Alphaproteobacteria</taxon>
        <taxon>Sphingomonadales</taxon>
        <taxon>Sphingomonadaceae</taxon>
        <taxon>Sphingomicrobium</taxon>
    </lineage>
</organism>
<evidence type="ECO:0000313" key="1">
    <source>
        <dbReference type="EMBL" id="MBW0144580.1"/>
    </source>
</evidence>
<reference evidence="1 2" key="1">
    <citation type="submission" date="2021-07" db="EMBL/GenBank/DDBJ databases">
        <title>The draft genome sequence of Sphingomicrobium sp. B8.</title>
        <authorList>
            <person name="Mu L."/>
        </authorList>
    </citation>
    <scope>NUCLEOTIDE SEQUENCE [LARGE SCALE GENOMIC DNA]</scope>
    <source>
        <strain evidence="1 2">B8</strain>
    </source>
</reference>
<protein>
    <recommendedName>
        <fullName evidence="3">Lipoprotein</fullName>
    </recommendedName>
</protein>
<accession>A0ABS6V4V1</accession>
<evidence type="ECO:0008006" key="3">
    <source>
        <dbReference type="Google" id="ProtNLM"/>
    </source>
</evidence>
<keyword evidence="2" id="KW-1185">Reference proteome</keyword>
<gene>
    <name evidence="1" type="ORF">KTQ36_04635</name>
</gene>
<evidence type="ECO:0000313" key="2">
    <source>
        <dbReference type="Proteomes" id="UP000698028"/>
    </source>
</evidence>
<comment type="caution">
    <text evidence="1">The sequence shown here is derived from an EMBL/GenBank/DDBJ whole genome shotgun (WGS) entry which is preliminary data.</text>
</comment>
<dbReference type="Proteomes" id="UP000698028">
    <property type="component" value="Unassembled WGS sequence"/>
</dbReference>
<dbReference type="PROSITE" id="PS51257">
    <property type="entry name" value="PROKAR_LIPOPROTEIN"/>
    <property type="match status" value="1"/>
</dbReference>